<dbReference type="GO" id="GO:0004467">
    <property type="term" value="F:long-chain fatty acid-CoA ligase activity"/>
    <property type="evidence" value="ECO:0007669"/>
    <property type="project" value="UniProtKB-EC"/>
</dbReference>
<dbReference type="Proteomes" id="UP000230833">
    <property type="component" value="Unassembled WGS sequence"/>
</dbReference>
<comment type="catalytic activity">
    <reaction evidence="1">
        <text>a long-chain fatty acid + ATP + CoA = a long-chain fatty acyl-CoA + AMP + diphosphate</text>
        <dbReference type="Rhea" id="RHEA:15421"/>
        <dbReference type="ChEBI" id="CHEBI:30616"/>
        <dbReference type="ChEBI" id="CHEBI:33019"/>
        <dbReference type="ChEBI" id="CHEBI:57287"/>
        <dbReference type="ChEBI" id="CHEBI:57560"/>
        <dbReference type="ChEBI" id="CHEBI:83139"/>
        <dbReference type="ChEBI" id="CHEBI:456215"/>
        <dbReference type="EC" id="6.2.1.3"/>
    </reaction>
    <physiologicalReaction direction="left-to-right" evidence="1">
        <dbReference type="Rhea" id="RHEA:15422"/>
    </physiologicalReaction>
</comment>
<evidence type="ECO:0000256" key="1">
    <source>
        <dbReference type="ARBA" id="ARBA00024484"/>
    </source>
</evidence>
<dbReference type="EMBL" id="PCYL01000005">
    <property type="protein sequence ID" value="PIR47175.1"/>
    <property type="molecule type" value="Genomic_DNA"/>
</dbReference>
<evidence type="ECO:0000259" key="2">
    <source>
        <dbReference type="Pfam" id="PF00501"/>
    </source>
</evidence>
<sequence length="535" mass="59243">MEYAYLRLNVCGVRLYLYMHKKTIATLFEEWCEKYAGKIAVVSASLDGEMARYSYKELWLLVEKMRAKIRELGIAKGDRVVVGGPNSIEWGALLLACACEGIVIVPLDTRSEHSFVERVVLETDAKVTFLSRSDTPLSGAKLPPLYILSELVADMEANTKVLPSVDVSTDDIYAIIYTSGTTSAPKGVVLTHGNIASNIESLHTCFNIGRNHTFLSMLPLAHVLEQVGGYLMLLSFGYTIIYPNDPKDPHEITSLLARYKVSALVAVPFILERFGERIKAKLTEKKVFGLVKTFGRLPLSIGRKLNTPFRGPFKNVRYIVSAGAPLLSETKDFWQMLGVEVLQGYGLTETSPVLAIETPSAMRHGSVGLAIPGVSIKIAKDGEILAKGANVFSGYYKNDEATKSALKADWFHTGDMGELDSDGYLYVKGRKKYMLLDSRGVNIYPEDVEAILNVRDDIADSCVMATNDVGKLELTAVVVPAKDATLELETIKMECNKLLGHHQQIVHIIKWEDPEFPKTPSLKNKRDLIRAKIYG</sequence>
<organism evidence="3 4">
    <name type="scientific">Candidatus Vogelbacteria bacterium CG10_big_fil_rev_8_21_14_0_10_45_14</name>
    <dbReference type="NCBI Taxonomy" id="1975042"/>
    <lineage>
        <taxon>Bacteria</taxon>
        <taxon>Candidatus Vogeliibacteriota</taxon>
    </lineage>
</organism>
<dbReference type="SUPFAM" id="SSF56801">
    <property type="entry name" value="Acetyl-CoA synthetase-like"/>
    <property type="match status" value="1"/>
</dbReference>
<feature type="domain" description="AMP-dependent synthetase/ligase" evidence="2">
    <location>
        <begin position="28"/>
        <end position="396"/>
    </location>
</feature>
<proteinExistence type="predicted"/>
<dbReference type="Gene3D" id="3.40.50.12780">
    <property type="entry name" value="N-terminal domain of ligase-like"/>
    <property type="match status" value="1"/>
</dbReference>
<dbReference type="PANTHER" id="PTHR43272:SF52">
    <property type="entry name" value="AMP-DEPENDENT SYNTHETASE_LIGASE DOMAIN-CONTAINING PROTEIN"/>
    <property type="match status" value="1"/>
</dbReference>
<accession>A0A2H0RN51</accession>
<name>A0A2H0RN51_9BACT</name>
<evidence type="ECO:0000313" key="3">
    <source>
        <dbReference type="EMBL" id="PIR47175.1"/>
    </source>
</evidence>
<protein>
    <recommendedName>
        <fullName evidence="2">AMP-dependent synthetase/ligase domain-containing protein</fullName>
    </recommendedName>
</protein>
<dbReference type="Gene3D" id="3.30.300.30">
    <property type="match status" value="1"/>
</dbReference>
<reference evidence="3 4" key="1">
    <citation type="submission" date="2017-09" db="EMBL/GenBank/DDBJ databases">
        <title>Depth-based differentiation of microbial function through sediment-hosted aquifers and enrichment of novel symbionts in the deep terrestrial subsurface.</title>
        <authorList>
            <person name="Probst A.J."/>
            <person name="Ladd B."/>
            <person name="Jarett J.K."/>
            <person name="Geller-Mcgrath D.E."/>
            <person name="Sieber C.M."/>
            <person name="Emerson J.B."/>
            <person name="Anantharaman K."/>
            <person name="Thomas B.C."/>
            <person name="Malmstrom R."/>
            <person name="Stieglmeier M."/>
            <person name="Klingl A."/>
            <person name="Woyke T."/>
            <person name="Ryan C.M."/>
            <person name="Banfield J.F."/>
        </authorList>
    </citation>
    <scope>NUCLEOTIDE SEQUENCE [LARGE SCALE GENOMIC DNA]</scope>
    <source>
        <strain evidence="3">CG10_big_fil_rev_8_21_14_0_10_45_14</strain>
    </source>
</reference>
<evidence type="ECO:0000313" key="4">
    <source>
        <dbReference type="Proteomes" id="UP000230833"/>
    </source>
</evidence>
<dbReference type="PANTHER" id="PTHR43272">
    <property type="entry name" value="LONG-CHAIN-FATTY-ACID--COA LIGASE"/>
    <property type="match status" value="1"/>
</dbReference>
<dbReference type="InterPro" id="IPR045851">
    <property type="entry name" value="AMP-bd_C_sf"/>
</dbReference>
<dbReference type="InterPro" id="IPR000873">
    <property type="entry name" value="AMP-dep_synth/lig_dom"/>
</dbReference>
<dbReference type="InterPro" id="IPR020845">
    <property type="entry name" value="AMP-binding_CS"/>
</dbReference>
<gene>
    <name evidence="3" type="ORF">COV07_00685</name>
</gene>
<dbReference type="InterPro" id="IPR042099">
    <property type="entry name" value="ANL_N_sf"/>
</dbReference>
<dbReference type="PROSITE" id="PS00455">
    <property type="entry name" value="AMP_BINDING"/>
    <property type="match status" value="1"/>
</dbReference>
<comment type="caution">
    <text evidence="3">The sequence shown here is derived from an EMBL/GenBank/DDBJ whole genome shotgun (WGS) entry which is preliminary data.</text>
</comment>
<dbReference type="AlphaFoldDB" id="A0A2H0RN51"/>
<dbReference type="Pfam" id="PF00501">
    <property type="entry name" value="AMP-binding"/>
    <property type="match status" value="1"/>
</dbReference>
<dbReference type="GO" id="GO:0016020">
    <property type="term" value="C:membrane"/>
    <property type="evidence" value="ECO:0007669"/>
    <property type="project" value="TreeGrafter"/>
</dbReference>